<proteinExistence type="predicted"/>
<evidence type="ECO:0000313" key="2">
    <source>
        <dbReference type="EMBL" id="PWA64544.1"/>
    </source>
</evidence>
<organism evidence="2 3">
    <name type="scientific">Artemisia annua</name>
    <name type="common">Sweet wormwood</name>
    <dbReference type="NCBI Taxonomy" id="35608"/>
    <lineage>
        <taxon>Eukaryota</taxon>
        <taxon>Viridiplantae</taxon>
        <taxon>Streptophyta</taxon>
        <taxon>Embryophyta</taxon>
        <taxon>Tracheophyta</taxon>
        <taxon>Spermatophyta</taxon>
        <taxon>Magnoliopsida</taxon>
        <taxon>eudicotyledons</taxon>
        <taxon>Gunneridae</taxon>
        <taxon>Pentapetalae</taxon>
        <taxon>asterids</taxon>
        <taxon>campanulids</taxon>
        <taxon>Asterales</taxon>
        <taxon>Asteraceae</taxon>
        <taxon>Asteroideae</taxon>
        <taxon>Anthemideae</taxon>
        <taxon>Artemisiinae</taxon>
        <taxon>Artemisia</taxon>
    </lineage>
</organism>
<reference evidence="2 3" key="1">
    <citation type="journal article" date="2018" name="Mol. Plant">
        <title>The genome of Artemisia annua provides insight into the evolution of Asteraceae family and artemisinin biosynthesis.</title>
        <authorList>
            <person name="Shen Q."/>
            <person name="Zhang L."/>
            <person name="Liao Z."/>
            <person name="Wang S."/>
            <person name="Yan T."/>
            <person name="Shi P."/>
            <person name="Liu M."/>
            <person name="Fu X."/>
            <person name="Pan Q."/>
            <person name="Wang Y."/>
            <person name="Lv Z."/>
            <person name="Lu X."/>
            <person name="Zhang F."/>
            <person name="Jiang W."/>
            <person name="Ma Y."/>
            <person name="Chen M."/>
            <person name="Hao X."/>
            <person name="Li L."/>
            <person name="Tang Y."/>
            <person name="Lv G."/>
            <person name="Zhou Y."/>
            <person name="Sun X."/>
            <person name="Brodelius P.E."/>
            <person name="Rose J.K.C."/>
            <person name="Tang K."/>
        </authorList>
    </citation>
    <scope>NUCLEOTIDE SEQUENCE [LARGE SCALE GENOMIC DNA]</scope>
    <source>
        <strain evidence="3">cv. Huhao1</strain>
        <tissue evidence="2">Leaf</tissue>
    </source>
</reference>
<dbReference type="GO" id="GO:0005992">
    <property type="term" value="P:trehalose biosynthetic process"/>
    <property type="evidence" value="ECO:0007669"/>
    <property type="project" value="InterPro"/>
</dbReference>
<comment type="caution">
    <text evidence="2">The sequence shown here is derived from an EMBL/GenBank/DDBJ whole genome shotgun (WGS) entry which is preliminary data.</text>
</comment>
<dbReference type="EMBL" id="PKPP01004399">
    <property type="protein sequence ID" value="PWA64544.1"/>
    <property type="molecule type" value="Genomic_DNA"/>
</dbReference>
<keyword evidence="3" id="KW-1185">Reference proteome</keyword>
<feature type="signal peptide" evidence="1">
    <location>
        <begin position="1"/>
        <end position="21"/>
    </location>
</feature>
<sequence>MLLMFIYFNIWMVGRMPAVGAKGASKNPRELKDNSNSSREEKLMQISHGFHVCMISADKYEYQLVNTCQIPRKCGALSPPLEILLLYMLAVESYRSTTSMTPDRLTVANEFKYLLEFERDFNFMRKLRLNFHDIRPHKDYVATRWYRSPELCRSFYSKEISLVWHHQEAEPDCAMWQAKKVLHHLESILADEPSVVKRGQQIVAVNPHSHRQVLKIGWNGCVGLRGCLIENDKSNFTFHHMIRKLYRVPYGYRMMFVVQLLAHKEGAVTSSDSALIAVATSGSLFVF</sequence>
<accession>A0A2U1MTL2</accession>
<evidence type="ECO:0000313" key="3">
    <source>
        <dbReference type="Proteomes" id="UP000245207"/>
    </source>
</evidence>
<dbReference type="OrthoDB" id="755951at2759"/>
<dbReference type="Proteomes" id="UP000245207">
    <property type="component" value="Unassembled WGS sequence"/>
</dbReference>
<gene>
    <name evidence="2" type="ORF">CTI12_AA343480</name>
</gene>
<feature type="chain" id="PRO_5015396780" evidence="1">
    <location>
        <begin position="22"/>
        <end position="287"/>
    </location>
</feature>
<dbReference type="STRING" id="35608.A0A2U1MTL2"/>
<dbReference type="InterPro" id="IPR003337">
    <property type="entry name" value="Trehalose_PPase"/>
</dbReference>
<dbReference type="AlphaFoldDB" id="A0A2U1MTL2"/>
<evidence type="ECO:0000256" key="1">
    <source>
        <dbReference type="SAM" id="SignalP"/>
    </source>
</evidence>
<keyword evidence="1" id="KW-0732">Signal</keyword>
<protein>
    <submittedName>
        <fullName evidence="2">Trehalose phosphatase/synthase 11</fullName>
    </submittedName>
</protein>
<dbReference type="Pfam" id="PF02358">
    <property type="entry name" value="Trehalose_PPase"/>
    <property type="match status" value="1"/>
</dbReference>
<name>A0A2U1MTL2_ARTAN</name>